<keyword evidence="4" id="KW-1185">Reference proteome</keyword>
<protein>
    <recommendedName>
        <fullName evidence="2">SWIM-type domain-containing protein</fullName>
    </recommendedName>
</protein>
<evidence type="ECO:0000313" key="4">
    <source>
        <dbReference type="Proteomes" id="UP001217089"/>
    </source>
</evidence>
<name>A0ABQ9EGI0_TEGGR</name>
<accession>A0ABQ9EGI0</accession>
<sequence>MASLYSDKDLNLIPELTFAFVENYIKENKFSSRKKSINKGFKYFSEGYIKDLKVLQQTDGNISQRKSEDPHSISVVFEKEKTPVSIKSANCTCPIGTSASCGHITGLLYQLAKYKILGLRALPEDIAKTSQPQTWHTPRGEKIRGKVVQEIEDNEREIAPKAIKSTLYNPVCGEQVDWKSKYEKLSETSSDILILPALQSYDVPMVNTKFGKHCKRSTLSYQQPIESDCIINIYDGIAFPELPLENFIT</sequence>
<dbReference type="Proteomes" id="UP001217089">
    <property type="component" value="Unassembled WGS sequence"/>
</dbReference>
<keyword evidence="1" id="KW-0862">Zinc</keyword>
<evidence type="ECO:0000256" key="1">
    <source>
        <dbReference type="PROSITE-ProRule" id="PRU00325"/>
    </source>
</evidence>
<evidence type="ECO:0000313" key="3">
    <source>
        <dbReference type="EMBL" id="KAJ8304399.1"/>
    </source>
</evidence>
<organism evidence="3 4">
    <name type="scientific">Tegillarca granosa</name>
    <name type="common">Malaysian cockle</name>
    <name type="synonym">Anadara granosa</name>
    <dbReference type="NCBI Taxonomy" id="220873"/>
    <lineage>
        <taxon>Eukaryota</taxon>
        <taxon>Metazoa</taxon>
        <taxon>Spiralia</taxon>
        <taxon>Lophotrochozoa</taxon>
        <taxon>Mollusca</taxon>
        <taxon>Bivalvia</taxon>
        <taxon>Autobranchia</taxon>
        <taxon>Pteriomorphia</taxon>
        <taxon>Arcoida</taxon>
        <taxon>Arcoidea</taxon>
        <taxon>Arcidae</taxon>
        <taxon>Tegillarca</taxon>
    </lineage>
</organism>
<reference evidence="3 4" key="1">
    <citation type="submission" date="2022-12" db="EMBL/GenBank/DDBJ databases">
        <title>Chromosome-level genome of Tegillarca granosa.</title>
        <authorList>
            <person name="Kim J."/>
        </authorList>
    </citation>
    <scope>NUCLEOTIDE SEQUENCE [LARGE SCALE GENOMIC DNA]</scope>
    <source>
        <strain evidence="3">Teg-2019</strain>
        <tissue evidence="3">Adductor muscle</tissue>
    </source>
</reference>
<keyword evidence="1" id="KW-0863">Zinc-finger</keyword>
<gene>
    <name evidence="3" type="ORF">KUTeg_017982</name>
</gene>
<comment type="caution">
    <text evidence="3">The sequence shown here is derived from an EMBL/GenBank/DDBJ whole genome shotgun (WGS) entry which is preliminary data.</text>
</comment>
<dbReference type="PANTHER" id="PTHR47526">
    <property type="entry name" value="ATP-DEPENDENT DNA HELICASE"/>
    <property type="match status" value="1"/>
</dbReference>
<dbReference type="PANTHER" id="PTHR47526:SF3">
    <property type="entry name" value="PHD-TYPE DOMAIN-CONTAINING PROTEIN"/>
    <property type="match status" value="1"/>
</dbReference>
<keyword evidence="1" id="KW-0479">Metal-binding</keyword>
<proteinExistence type="predicted"/>
<dbReference type="InterPro" id="IPR007527">
    <property type="entry name" value="Znf_SWIM"/>
</dbReference>
<evidence type="ECO:0000259" key="2">
    <source>
        <dbReference type="PROSITE" id="PS50966"/>
    </source>
</evidence>
<dbReference type="EMBL" id="JARBDR010000903">
    <property type="protein sequence ID" value="KAJ8304399.1"/>
    <property type="molecule type" value="Genomic_DNA"/>
</dbReference>
<dbReference type="PROSITE" id="PS50966">
    <property type="entry name" value="ZF_SWIM"/>
    <property type="match status" value="1"/>
</dbReference>
<feature type="domain" description="SWIM-type" evidence="2">
    <location>
        <begin position="82"/>
        <end position="112"/>
    </location>
</feature>